<organism evidence="2 3">
    <name type="scientific">Paenibacillus haidiansis</name>
    <dbReference type="NCBI Taxonomy" id="1574488"/>
    <lineage>
        <taxon>Bacteria</taxon>
        <taxon>Bacillati</taxon>
        <taxon>Bacillota</taxon>
        <taxon>Bacilli</taxon>
        <taxon>Bacillales</taxon>
        <taxon>Paenibacillaceae</taxon>
        <taxon>Paenibacillus</taxon>
    </lineage>
</organism>
<dbReference type="Proteomes" id="UP001306950">
    <property type="component" value="Unassembled WGS sequence"/>
</dbReference>
<gene>
    <name evidence="2" type="ORF">V3851_05920</name>
</gene>
<evidence type="ECO:0000256" key="1">
    <source>
        <dbReference type="SAM" id="MobiDB-lite"/>
    </source>
</evidence>
<feature type="region of interest" description="Disordered" evidence="1">
    <location>
        <begin position="21"/>
        <end position="52"/>
    </location>
</feature>
<sequence length="214" mass="23727">MRFFIVIGLVAVIMNLTGCSSNQKTSNNPMPTPEAAGSFNNPVPTVTPEGDKTDELGIVRDERFYSMKSKDSSLIQLKNDETSVQEALGQPLKKTSPQPLGDGADTFSKMLGKTLEYDGLSLKFLGKSAEELWLSEIEISKSEYETSEGIKVGDSLEALQSAYPSIKYMDTMLLEDKPNSKVYGFRQDELGFFADFIVDGNDQIEGIHMYFVFD</sequence>
<proteinExistence type="predicted"/>
<reference evidence="2 3" key="1">
    <citation type="submission" date="2024-02" db="EMBL/GenBank/DDBJ databases">
        <title>A nitrogen-fixing paenibacillus bacterium.</title>
        <authorList>
            <person name="Zhang W.L."/>
            <person name="Chen S.F."/>
        </authorList>
    </citation>
    <scope>NUCLEOTIDE SEQUENCE [LARGE SCALE GENOMIC DNA]</scope>
    <source>
        <strain evidence="2 3">M1</strain>
    </source>
</reference>
<accession>A0ABU7VNM8</accession>
<evidence type="ECO:0000313" key="2">
    <source>
        <dbReference type="EMBL" id="MEF2965365.1"/>
    </source>
</evidence>
<evidence type="ECO:0000313" key="3">
    <source>
        <dbReference type="Proteomes" id="UP001306950"/>
    </source>
</evidence>
<protein>
    <recommendedName>
        <fullName evidence="4">Lipoprotein</fullName>
    </recommendedName>
</protein>
<keyword evidence="3" id="KW-1185">Reference proteome</keyword>
<dbReference type="RefSeq" id="WP_331845598.1">
    <property type="nucleotide sequence ID" value="NZ_JAZHPZ010000002.1"/>
</dbReference>
<evidence type="ECO:0008006" key="4">
    <source>
        <dbReference type="Google" id="ProtNLM"/>
    </source>
</evidence>
<dbReference type="EMBL" id="JAZHPZ010000002">
    <property type="protein sequence ID" value="MEF2965365.1"/>
    <property type="molecule type" value="Genomic_DNA"/>
</dbReference>
<name>A0ABU7VNM8_9BACL</name>
<comment type="caution">
    <text evidence="2">The sequence shown here is derived from an EMBL/GenBank/DDBJ whole genome shotgun (WGS) entry which is preliminary data.</text>
</comment>